<dbReference type="Proteomes" id="UP001153954">
    <property type="component" value="Unassembled WGS sequence"/>
</dbReference>
<keyword evidence="3" id="KW-1185">Reference proteome</keyword>
<dbReference type="PROSITE" id="PS50878">
    <property type="entry name" value="RT_POL"/>
    <property type="match status" value="1"/>
</dbReference>
<dbReference type="Pfam" id="PF00078">
    <property type="entry name" value="RVT_1"/>
    <property type="match status" value="1"/>
</dbReference>
<dbReference type="InterPro" id="IPR000477">
    <property type="entry name" value="RT_dom"/>
</dbReference>
<accession>A0AAU9UGD8</accession>
<evidence type="ECO:0000259" key="1">
    <source>
        <dbReference type="PROSITE" id="PS50878"/>
    </source>
</evidence>
<name>A0AAU9UGD8_EUPED</name>
<dbReference type="SUPFAM" id="SSF56672">
    <property type="entry name" value="DNA/RNA polymerases"/>
    <property type="match status" value="1"/>
</dbReference>
<evidence type="ECO:0000313" key="3">
    <source>
        <dbReference type="Proteomes" id="UP001153954"/>
    </source>
</evidence>
<dbReference type="EMBL" id="CAKOGL010000019">
    <property type="protein sequence ID" value="CAH2098203.1"/>
    <property type="molecule type" value="Genomic_DNA"/>
</dbReference>
<proteinExistence type="predicted"/>
<dbReference type="PANTHER" id="PTHR47027:SF28">
    <property type="entry name" value="ENDONUCLEASE-REVERSE TRANSCRIPTASE"/>
    <property type="match status" value="1"/>
</dbReference>
<reference evidence="2" key="1">
    <citation type="submission" date="2022-03" db="EMBL/GenBank/DDBJ databases">
        <authorList>
            <person name="Tunstrom K."/>
        </authorList>
    </citation>
    <scope>NUCLEOTIDE SEQUENCE</scope>
</reference>
<evidence type="ECO:0000313" key="2">
    <source>
        <dbReference type="EMBL" id="CAH2098203.1"/>
    </source>
</evidence>
<protein>
    <recommendedName>
        <fullName evidence="1">Reverse transcriptase domain-containing protein</fullName>
    </recommendedName>
</protein>
<feature type="domain" description="Reverse transcriptase" evidence="1">
    <location>
        <begin position="1"/>
        <end position="110"/>
    </location>
</feature>
<organism evidence="2 3">
    <name type="scientific">Euphydryas editha</name>
    <name type="common">Edith's checkerspot</name>
    <dbReference type="NCBI Taxonomy" id="104508"/>
    <lineage>
        <taxon>Eukaryota</taxon>
        <taxon>Metazoa</taxon>
        <taxon>Ecdysozoa</taxon>
        <taxon>Arthropoda</taxon>
        <taxon>Hexapoda</taxon>
        <taxon>Insecta</taxon>
        <taxon>Pterygota</taxon>
        <taxon>Neoptera</taxon>
        <taxon>Endopterygota</taxon>
        <taxon>Lepidoptera</taxon>
        <taxon>Glossata</taxon>
        <taxon>Ditrysia</taxon>
        <taxon>Papilionoidea</taxon>
        <taxon>Nymphalidae</taxon>
        <taxon>Nymphalinae</taxon>
        <taxon>Euphydryas</taxon>
    </lineage>
</organism>
<dbReference type="InterPro" id="IPR043502">
    <property type="entry name" value="DNA/RNA_pol_sf"/>
</dbReference>
<dbReference type="InterPro" id="IPR043128">
    <property type="entry name" value="Rev_trsase/Diguanyl_cyclase"/>
</dbReference>
<dbReference type="PANTHER" id="PTHR47027">
    <property type="entry name" value="REVERSE TRANSCRIPTASE DOMAIN-CONTAINING PROTEIN"/>
    <property type="match status" value="1"/>
</dbReference>
<sequence>MYHQVSTKVRSPAGTSDEFDVKVGVHQGSALSPLLFNIVMNHLTSNLQRAPPWDILYADDVVIISEDVNNLQHILEKWREALETSGLRISREKTEYMHCNFSGVNNKHTV</sequence>
<dbReference type="AlphaFoldDB" id="A0AAU9UGD8"/>
<gene>
    <name evidence="2" type="ORF">EEDITHA_LOCUS13345</name>
</gene>
<dbReference type="GO" id="GO:0071897">
    <property type="term" value="P:DNA biosynthetic process"/>
    <property type="evidence" value="ECO:0007669"/>
    <property type="project" value="UniProtKB-ARBA"/>
</dbReference>
<dbReference type="Gene3D" id="3.30.70.270">
    <property type="match status" value="1"/>
</dbReference>
<comment type="caution">
    <text evidence="2">The sequence shown here is derived from an EMBL/GenBank/DDBJ whole genome shotgun (WGS) entry which is preliminary data.</text>
</comment>